<comment type="catalytic activity">
    <reaction evidence="10">
        <text>8-oxo-dGTP + H2O = 8-oxo-dGMP + diphosphate + H(+)</text>
        <dbReference type="Rhea" id="RHEA:31575"/>
        <dbReference type="ChEBI" id="CHEBI:15377"/>
        <dbReference type="ChEBI" id="CHEBI:15378"/>
        <dbReference type="ChEBI" id="CHEBI:33019"/>
        <dbReference type="ChEBI" id="CHEBI:63224"/>
        <dbReference type="ChEBI" id="CHEBI:77896"/>
        <dbReference type="EC" id="3.6.1.55"/>
    </reaction>
</comment>
<keyword evidence="14" id="KW-1185">Reference proteome</keyword>
<dbReference type="Gene3D" id="3.90.79.10">
    <property type="entry name" value="Nucleoside Triphosphate Pyrophosphohydrolase"/>
    <property type="match status" value="1"/>
</dbReference>
<protein>
    <recommendedName>
        <fullName evidence="11">8-oxo-dGTP diphosphatase</fullName>
        <ecNumber evidence="11">3.6.1.55</ecNumber>
    </recommendedName>
</protein>
<evidence type="ECO:0000256" key="3">
    <source>
        <dbReference type="ARBA" id="ARBA00022457"/>
    </source>
</evidence>
<evidence type="ECO:0000256" key="1">
    <source>
        <dbReference type="ARBA" id="ARBA00001946"/>
    </source>
</evidence>
<dbReference type="PROSITE" id="PS51462">
    <property type="entry name" value="NUDIX"/>
    <property type="match status" value="1"/>
</dbReference>
<dbReference type="GO" id="GO:0046872">
    <property type="term" value="F:metal ion binding"/>
    <property type="evidence" value="ECO:0007669"/>
    <property type="project" value="UniProtKB-KW"/>
</dbReference>
<feature type="domain" description="Nudix hydrolase" evidence="12">
    <location>
        <begin position="5"/>
        <end position="135"/>
    </location>
</feature>
<dbReference type="GO" id="GO:0044716">
    <property type="term" value="F:8-oxo-GDP phosphatase activity"/>
    <property type="evidence" value="ECO:0007669"/>
    <property type="project" value="TreeGrafter"/>
</dbReference>
<evidence type="ECO:0000313" key="13">
    <source>
        <dbReference type="EMBL" id="NKY17878.1"/>
    </source>
</evidence>
<dbReference type="GO" id="GO:0044715">
    <property type="term" value="F:8-oxo-dGDP phosphatase activity"/>
    <property type="evidence" value="ECO:0007669"/>
    <property type="project" value="TreeGrafter"/>
</dbReference>
<dbReference type="AlphaFoldDB" id="A0A846WXJ6"/>
<evidence type="ECO:0000256" key="2">
    <source>
        <dbReference type="ARBA" id="ARBA00005582"/>
    </source>
</evidence>
<dbReference type="Proteomes" id="UP000582646">
    <property type="component" value="Unassembled WGS sequence"/>
</dbReference>
<dbReference type="InterPro" id="IPR015797">
    <property type="entry name" value="NUDIX_hydrolase-like_dom_sf"/>
</dbReference>
<dbReference type="PRINTS" id="PR00502">
    <property type="entry name" value="NUDIXFAMILY"/>
</dbReference>
<keyword evidence="3" id="KW-0515">Mutator protein</keyword>
<reference evidence="13 14" key="1">
    <citation type="submission" date="2020-04" db="EMBL/GenBank/DDBJ databases">
        <title>MicrobeNet Type strains.</title>
        <authorList>
            <person name="Nicholson A.C."/>
        </authorList>
    </citation>
    <scope>NUCLEOTIDE SEQUENCE [LARGE SCALE GENOMIC DNA]</scope>
    <source>
        <strain evidence="13 14">DSM 44113</strain>
    </source>
</reference>
<dbReference type="CDD" id="cd03425">
    <property type="entry name" value="NUDIX_MutT_NudA_like"/>
    <property type="match status" value="1"/>
</dbReference>
<organism evidence="13 14">
    <name type="scientific">Tsukamurella spumae</name>
    <dbReference type="NCBI Taxonomy" id="44753"/>
    <lineage>
        <taxon>Bacteria</taxon>
        <taxon>Bacillati</taxon>
        <taxon>Actinomycetota</taxon>
        <taxon>Actinomycetes</taxon>
        <taxon>Mycobacteriales</taxon>
        <taxon>Tsukamurellaceae</taxon>
        <taxon>Tsukamurella</taxon>
    </lineage>
</organism>
<evidence type="ECO:0000256" key="9">
    <source>
        <dbReference type="ARBA" id="ARBA00023204"/>
    </source>
</evidence>
<keyword evidence="6" id="KW-0227">DNA damage</keyword>
<dbReference type="Pfam" id="PF00293">
    <property type="entry name" value="NUDIX"/>
    <property type="match status" value="1"/>
</dbReference>
<dbReference type="EC" id="3.6.1.55" evidence="11"/>
<comment type="similarity">
    <text evidence="2">Belongs to the Nudix hydrolase family.</text>
</comment>
<keyword evidence="7" id="KW-0378">Hydrolase</keyword>
<dbReference type="SUPFAM" id="SSF55811">
    <property type="entry name" value="Nudix"/>
    <property type="match status" value="1"/>
</dbReference>
<dbReference type="GO" id="GO:0008413">
    <property type="term" value="F:8-oxo-7,8-dihydroguanosine triphosphate pyrophosphatase activity"/>
    <property type="evidence" value="ECO:0007669"/>
    <property type="project" value="TreeGrafter"/>
</dbReference>
<dbReference type="InterPro" id="IPR020476">
    <property type="entry name" value="Nudix_hydrolase"/>
</dbReference>
<dbReference type="GO" id="GO:0035539">
    <property type="term" value="F:8-oxo-7,8-dihydrodeoxyguanosine triphosphate pyrophosphatase activity"/>
    <property type="evidence" value="ECO:0007669"/>
    <property type="project" value="UniProtKB-EC"/>
</dbReference>
<evidence type="ECO:0000256" key="10">
    <source>
        <dbReference type="ARBA" id="ARBA00035861"/>
    </source>
</evidence>
<keyword evidence="4" id="KW-0235">DNA replication</keyword>
<comment type="cofactor">
    <cofactor evidence="1">
        <name>Mg(2+)</name>
        <dbReference type="ChEBI" id="CHEBI:18420"/>
    </cofactor>
</comment>
<gene>
    <name evidence="13" type="ORF">HF999_05765</name>
</gene>
<dbReference type="PANTHER" id="PTHR47707">
    <property type="entry name" value="8-OXO-DGTP DIPHOSPHATASE"/>
    <property type="match status" value="1"/>
</dbReference>
<evidence type="ECO:0000256" key="8">
    <source>
        <dbReference type="ARBA" id="ARBA00022842"/>
    </source>
</evidence>
<keyword evidence="9" id="KW-0234">DNA repair</keyword>
<name>A0A846WXJ6_9ACTN</name>
<dbReference type="RefSeq" id="WP_168544942.1">
    <property type="nucleotide sequence ID" value="NZ_BAAAKS010000033.1"/>
</dbReference>
<comment type="caution">
    <text evidence="13">The sequence shown here is derived from an EMBL/GenBank/DDBJ whole genome shotgun (WGS) entry which is preliminary data.</text>
</comment>
<keyword evidence="5" id="KW-0479">Metal-binding</keyword>
<dbReference type="InterPro" id="IPR047127">
    <property type="entry name" value="MutT-like"/>
</dbReference>
<evidence type="ECO:0000313" key="14">
    <source>
        <dbReference type="Proteomes" id="UP000582646"/>
    </source>
</evidence>
<dbReference type="GO" id="GO:0006260">
    <property type="term" value="P:DNA replication"/>
    <property type="evidence" value="ECO:0007669"/>
    <property type="project" value="UniProtKB-KW"/>
</dbReference>
<keyword evidence="8" id="KW-0460">Magnesium</keyword>
<evidence type="ECO:0000256" key="4">
    <source>
        <dbReference type="ARBA" id="ARBA00022705"/>
    </source>
</evidence>
<sequence length="143" mass="15665">MHPNARRLVVGAIILDNLEQPTRVFAARRTSPAALAGLWEFPGGKVEDGEAPEAALVREIREELVATISVGPEVPHASGAWPISEKYEMRLYFAAVETGELASGNSHDETRWIAPLQMHTLAWLPSDADAIDAIRTTLLNWQA</sequence>
<dbReference type="EMBL" id="JAAXOQ010000005">
    <property type="protein sequence ID" value="NKY17878.1"/>
    <property type="molecule type" value="Genomic_DNA"/>
</dbReference>
<evidence type="ECO:0000256" key="11">
    <source>
        <dbReference type="ARBA" id="ARBA00038905"/>
    </source>
</evidence>
<dbReference type="PANTHER" id="PTHR47707:SF1">
    <property type="entry name" value="NUDIX HYDROLASE FAMILY PROTEIN"/>
    <property type="match status" value="1"/>
</dbReference>
<evidence type="ECO:0000256" key="6">
    <source>
        <dbReference type="ARBA" id="ARBA00022763"/>
    </source>
</evidence>
<evidence type="ECO:0000259" key="12">
    <source>
        <dbReference type="PROSITE" id="PS51462"/>
    </source>
</evidence>
<dbReference type="InterPro" id="IPR000086">
    <property type="entry name" value="NUDIX_hydrolase_dom"/>
</dbReference>
<evidence type="ECO:0000256" key="5">
    <source>
        <dbReference type="ARBA" id="ARBA00022723"/>
    </source>
</evidence>
<accession>A0A846WXJ6</accession>
<evidence type="ECO:0000256" key="7">
    <source>
        <dbReference type="ARBA" id="ARBA00022801"/>
    </source>
</evidence>
<dbReference type="GO" id="GO:0006281">
    <property type="term" value="P:DNA repair"/>
    <property type="evidence" value="ECO:0007669"/>
    <property type="project" value="UniProtKB-KW"/>
</dbReference>
<proteinExistence type="inferred from homology"/>